<dbReference type="Proteomes" id="UP001596274">
    <property type="component" value="Unassembled WGS sequence"/>
</dbReference>
<feature type="transmembrane region" description="Helical" evidence="2">
    <location>
        <begin position="114"/>
        <end position="137"/>
    </location>
</feature>
<feature type="transmembrane region" description="Helical" evidence="2">
    <location>
        <begin position="34"/>
        <end position="51"/>
    </location>
</feature>
<keyword evidence="4" id="KW-1185">Reference proteome</keyword>
<keyword evidence="2" id="KW-1133">Transmembrane helix</keyword>
<keyword evidence="2" id="KW-0812">Transmembrane</keyword>
<proteinExistence type="predicted"/>
<dbReference type="Pfam" id="PF25946">
    <property type="entry name" value="DUF7985"/>
    <property type="match status" value="1"/>
</dbReference>
<organism evidence="3 4">
    <name type="scientific">Halorubrum pallidum</name>
    <dbReference type="NCBI Taxonomy" id="1526114"/>
    <lineage>
        <taxon>Archaea</taxon>
        <taxon>Methanobacteriati</taxon>
        <taxon>Methanobacteriota</taxon>
        <taxon>Stenosarchaea group</taxon>
        <taxon>Halobacteria</taxon>
        <taxon>Halobacteriales</taxon>
        <taxon>Haloferacaceae</taxon>
        <taxon>Halorubrum</taxon>
    </lineage>
</organism>
<gene>
    <name evidence="3" type="ORF">ACFQDD_00610</name>
</gene>
<sequence length="149" mass="16019">MSNNPSNPDTADSDVESEQTETTSKQRLYQSLKTAGVSLVILILFASQPVAAQGNESLVCGSDFLESTIQAFVTATSLSAVILFVALYQMDAIMEMVAMSPESQQKVKQHEKKLWGALIKIIVVGPGVTAIGGMIGWEFASCIDLVPFF</sequence>
<evidence type="ECO:0000313" key="3">
    <source>
        <dbReference type="EMBL" id="MFC6770037.1"/>
    </source>
</evidence>
<dbReference type="InterPro" id="IPR058291">
    <property type="entry name" value="DUF7985"/>
</dbReference>
<feature type="transmembrane region" description="Helical" evidence="2">
    <location>
        <begin position="71"/>
        <end position="93"/>
    </location>
</feature>
<accession>A0ABD5T2D0</accession>
<reference evidence="3 4" key="1">
    <citation type="journal article" date="2019" name="Int. J. Syst. Evol. Microbiol.">
        <title>The Global Catalogue of Microorganisms (GCM) 10K type strain sequencing project: providing services to taxonomists for standard genome sequencing and annotation.</title>
        <authorList>
            <consortium name="The Broad Institute Genomics Platform"/>
            <consortium name="The Broad Institute Genome Sequencing Center for Infectious Disease"/>
            <person name="Wu L."/>
            <person name="Ma J."/>
        </authorList>
    </citation>
    <scope>NUCLEOTIDE SEQUENCE [LARGE SCALE GENOMIC DNA]</scope>
    <source>
        <strain evidence="3 4">PJ61</strain>
    </source>
</reference>
<dbReference type="EMBL" id="JBHSWT010000012">
    <property type="protein sequence ID" value="MFC6770037.1"/>
    <property type="molecule type" value="Genomic_DNA"/>
</dbReference>
<comment type="caution">
    <text evidence="3">The sequence shown here is derived from an EMBL/GenBank/DDBJ whole genome shotgun (WGS) entry which is preliminary data.</text>
</comment>
<name>A0ABD5T2D0_9EURY</name>
<evidence type="ECO:0000313" key="4">
    <source>
        <dbReference type="Proteomes" id="UP001596274"/>
    </source>
</evidence>
<keyword evidence="2" id="KW-0472">Membrane</keyword>
<evidence type="ECO:0000256" key="1">
    <source>
        <dbReference type="SAM" id="MobiDB-lite"/>
    </source>
</evidence>
<evidence type="ECO:0000256" key="2">
    <source>
        <dbReference type="SAM" id="Phobius"/>
    </source>
</evidence>
<protein>
    <submittedName>
        <fullName evidence="3">Uncharacterized protein</fullName>
    </submittedName>
</protein>
<feature type="region of interest" description="Disordered" evidence="1">
    <location>
        <begin position="1"/>
        <end position="24"/>
    </location>
</feature>
<dbReference type="AlphaFoldDB" id="A0ABD5T2D0"/>
<feature type="compositionally biased region" description="Polar residues" evidence="1">
    <location>
        <begin position="1"/>
        <end position="10"/>
    </location>
</feature>